<accession>A0A4U7ARK9</accession>
<organism evidence="2 3">
    <name type="scientific">Elsinoe australis</name>
    <dbReference type="NCBI Taxonomy" id="40998"/>
    <lineage>
        <taxon>Eukaryota</taxon>
        <taxon>Fungi</taxon>
        <taxon>Dikarya</taxon>
        <taxon>Ascomycota</taxon>
        <taxon>Pezizomycotina</taxon>
        <taxon>Dothideomycetes</taxon>
        <taxon>Dothideomycetidae</taxon>
        <taxon>Myriangiales</taxon>
        <taxon>Elsinoaceae</taxon>
        <taxon>Elsinoe</taxon>
    </lineage>
</organism>
<sequence length="288" mass="33155">MPGGSDILLFISTIAVAYRFQLKKKTPEIERLLGVTSSTLYSLFDRVQERSETLNLADVLRNIDNIRVRGKTPLVQPGSAESYAVRNSIRLNKRHDPVVAVNQLTDRQPLGELDINVLTLKTRQVRHIRLDSEHYEGDPKDQRRLKRKREIQKPGGYDPKKRRQYCKPEGELHGYLLEQATIIVCDEEKWPFGGTSNTHATVPEGEDSFVTSNPTRFIPHRLDEFNEEQRREVDEKRQRAREDPSSEEAAEVREVNKEIQRMNDYQKAAGSTHKAQKRPINNVSNTTT</sequence>
<name>A0A4U7ARK9_9PEZI</name>
<feature type="compositionally biased region" description="Basic and acidic residues" evidence="1">
    <location>
        <begin position="222"/>
        <end position="261"/>
    </location>
</feature>
<feature type="compositionally biased region" description="Polar residues" evidence="1">
    <location>
        <begin position="279"/>
        <end position="288"/>
    </location>
</feature>
<dbReference type="Proteomes" id="UP000308133">
    <property type="component" value="Unassembled WGS sequence"/>
</dbReference>
<gene>
    <name evidence="2" type="ORF">C1H76_8719</name>
</gene>
<protein>
    <submittedName>
        <fullName evidence="2">Uncharacterized protein</fullName>
    </submittedName>
</protein>
<dbReference type="AlphaFoldDB" id="A0A4U7ARK9"/>
<evidence type="ECO:0000313" key="3">
    <source>
        <dbReference type="Proteomes" id="UP000308133"/>
    </source>
</evidence>
<comment type="caution">
    <text evidence="2">The sequence shown here is derived from an EMBL/GenBank/DDBJ whole genome shotgun (WGS) entry which is preliminary data.</text>
</comment>
<reference evidence="2 3" key="1">
    <citation type="submission" date="2018-02" db="EMBL/GenBank/DDBJ databases">
        <title>Draft genome sequences of Elsinoe sp., causing black scab on jojoba.</title>
        <authorList>
            <person name="Stodart B."/>
            <person name="Jeffress S."/>
            <person name="Ash G."/>
            <person name="Arun Chinnappa K."/>
        </authorList>
    </citation>
    <scope>NUCLEOTIDE SEQUENCE [LARGE SCALE GENOMIC DNA]</scope>
    <source>
        <strain evidence="2 3">Hillstone_2</strain>
    </source>
</reference>
<dbReference type="EMBL" id="PTQR01000120">
    <property type="protein sequence ID" value="TKX19101.1"/>
    <property type="molecule type" value="Genomic_DNA"/>
</dbReference>
<evidence type="ECO:0000313" key="2">
    <source>
        <dbReference type="EMBL" id="TKX19101.1"/>
    </source>
</evidence>
<evidence type="ECO:0000256" key="1">
    <source>
        <dbReference type="SAM" id="MobiDB-lite"/>
    </source>
</evidence>
<feature type="region of interest" description="Disordered" evidence="1">
    <location>
        <begin position="134"/>
        <end position="162"/>
    </location>
</feature>
<feature type="region of interest" description="Disordered" evidence="1">
    <location>
        <begin position="222"/>
        <end position="288"/>
    </location>
</feature>
<proteinExistence type="predicted"/>